<dbReference type="GO" id="GO:0042393">
    <property type="term" value="F:histone binding"/>
    <property type="evidence" value="ECO:0007669"/>
    <property type="project" value="TreeGrafter"/>
</dbReference>
<keyword evidence="1" id="KW-0677">Repeat</keyword>
<organism evidence="4 5">
    <name type="scientific">Stichopus japonicus</name>
    <name type="common">Sea cucumber</name>
    <dbReference type="NCBI Taxonomy" id="307972"/>
    <lineage>
        <taxon>Eukaryota</taxon>
        <taxon>Metazoa</taxon>
        <taxon>Echinodermata</taxon>
        <taxon>Eleutherozoa</taxon>
        <taxon>Echinozoa</taxon>
        <taxon>Holothuroidea</taxon>
        <taxon>Aspidochirotacea</taxon>
        <taxon>Aspidochirotida</taxon>
        <taxon>Stichopodidae</taxon>
        <taxon>Apostichopus</taxon>
    </lineage>
</organism>
<keyword evidence="5" id="KW-1185">Reference proteome</keyword>
<dbReference type="GO" id="GO:0005654">
    <property type="term" value="C:nucleoplasm"/>
    <property type="evidence" value="ECO:0007669"/>
    <property type="project" value="TreeGrafter"/>
</dbReference>
<dbReference type="GO" id="GO:0034080">
    <property type="term" value="P:CENP-A containing chromatin assembly"/>
    <property type="evidence" value="ECO:0007669"/>
    <property type="project" value="TreeGrafter"/>
</dbReference>
<gene>
    <name evidence="4" type="ORF">BSL78_03308</name>
</gene>
<dbReference type="OrthoDB" id="5587616at2759"/>
<evidence type="ECO:0000313" key="5">
    <source>
        <dbReference type="Proteomes" id="UP000230750"/>
    </source>
</evidence>
<evidence type="ECO:0000256" key="1">
    <source>
        <dbReference type="ARBA" id="ARBA00022737"/>
    </source>
</evidence>
<evidence type="ECO:0000256" key="3">
    <source>
        <dbReference type="SAM" id="MobiDB-lite"/>
    </source>
</evidence>
<dbReference type="PANTHER" id="PTHR15081:SF1">
    <property type="entry name" value="NUCLEAR AUTOANTIGENIC SPERM PROTEIN"/>
    <property type="match status" value="1"/>
</dbReference>
<sequence>MLSETGPSTSSAEQSRADDVDAQAVKLLGEGKRNLLVGDAPSAVTSIQEACEILAAKYGEISDQCADPYYHYGNALLELGRMESGVLGNALDGVPDGSATDTDDETPNTDTSVERASKLEDTGAGTTDMGRRLAARRRMRTRKMKGRQMTQEMKT</sequence>
<dbReference type="STRING" id="307972.A0A2G8LHL1"/>
<dbReference type="InterPro" id="IPR051730">
    <property type="entry name" value="NASP-like"/>
</dbReference>
<name>A0A2G8LHL1_STIJA</name>
<feature type="region of interest" description="Disordered" evidence="3">
    <location>
        <begin position="88"/>
        <end position="155"/>
    </location>
</feature>
<feature type="compositionally biased region" description="Basic and acidic residues" evidence="3">
    <location>
        <begin position="112"/>
        <end position="121"/>
    </location>
</feature>
<accession>A0A2G8LHL1</accession>
<dbReference type="Proteomes" id="UP000230750">
    <property type="component" value="Unassembled WGS sequence"/>
</dbReference>
<feature type="compositionally biased region" description="Polar residues" evidence="3">
    <location>
        <begin position="1"/>
        <end position="14"/>
    </location>
</feature>
<evidence type="ECO:0000313" key="4">
    <source>
        <dbReference type="EMBL" id="PIK59736.1"/>
    </source>
</evidence>
<comment type="caution">
    <text evidence="4">The sequence shown here is derived from an EMBL/GenBank/DDBJ whole genome shotgun (WGS) entry which is preliminary data.</text>
</comment>
<proteinExistence type="predicted"/>
<protein>
    <submittedName>
        <fullName evidence="4">Uncharacterized protein</fullName>
    </submittedName>
</protein>
<dbReference type="EMBL" id="MRZV01000074">
    <property type="protein sequence ID" value="PIK59736.1"/>
    <property type="molecule type" value="Genomic_DNA"/>
</dbReference>
<reference evidence="4 5" key="1">
    <citation type="journal article" date="2017" name="PLoS Biol.">
        <title>The sea cucumber genome provides insights into morphological evolution and visceral regeneration.</title>
        <authorList>
            <person name="Zhang X."/>
            <person name="Sun L."/>
            <person name="Yuan J."/>
            <person name="Sun Y."/>
            <person name="Gao Y."/>
            <person name="Zhang L."/>
            <person name="Li S."/>
            <person name="Dai H."/>
            <person name="Hamel J.F."/>
            <person name="Liu C."/>
            <person name="Yu Y."/>
            <person name="Liu S."/>
            <person name="Lin W."/>
            <person name="Guo K."/>
            <person name="Jin S."/>
            <person name="Xu P."/>
            <person name="Storey K.B."/>
            <person name="Huan P."/>
            <person name="Zhang T."/>
            <person name="Zhou Y."/>
            <person name="Zhang J."/>
            <person name="Lin C."/>
            <person name="Li X."/>
            <person name="Xing L."/>
            <person name="Huo D."/>
            <person name="Sun M."/>
            <person name="Wang L."/>
            <person name="Mercier A."/>
            <person name="Li F."/>
            <person name="Yang H."/>
            <person name="Xiang J."/>
        </authorList>
    </citation>
    <scope>NUCLEOTIDE SEQUENCE [LARGE SCALE GENOMIC DNA]</scope>
    <source>
        <strain evidence="4">Shaxun</strain>
        <tissue evidence="4">Muscle</tissue>
    </source>
</reference>
<feature type="compositionally biased region" description="Basic residues" evidence="3">
    <location>
        <begin position="133"/>
        <end position="146"/>
    </location>
</feature>
<feature type="region of interest" description="Disordered" evidence="3">
    <location>
        <begin position="1"/>
        <end position="20"/>
    </location>
</feature>
<dbReference type="GO" id="GO:0006335">
    <property type="term" value="P:DNA replication-dependent chromatin assembly"/>
    <property type="evidence" value="ECO:0007669"/>
    <property type="project" value="TreeGrafter"/>
</dbReference>
<dbReference type="PANTHER" id="PTHR15081">
    <property type="entry name" value="NUCLEAR AUTOANTIGENIC SPERM PROTEIN NASP -RELATED"/>
    <property type="match status" value="1"/>
</dbReference>
<evidence type="ECO:0000256" key="2">
    <source>
        <dbReference type="ARBA" id="ARBA00022803"/>
    </source>
</evidence>
<dbReference type="AlphaFoldDB" id="A0A2G8LHL1"/>
<keyword evidence="2" id="KW-0802">TPR repeat</keyword>